<dbReference type="Gene3D" id="1.10.3480.20">
    <property type="match status" value="1"/>
</dbReference>
<feature type="domain" description="ERAP1-like C-terminal" evidence="2">
    <location>
        <begin position="81"/>
        <end position="201"/>
    </location>
</feature>
<dbReference type="GO" id="GO:0016020">
    <property type="term" value="C:membrane"/>
    <property type="evidence" value="ECO:0007669"/>
    <property type="project" value="TreeGrafter"/>
</dbReference>
<dbReference type="PANTHER" id="PTHR11533:SF294">
    <property type="entry name" value="THYROTROPIN-RELEASING HORMONE-DEGRADING ECTOENZYME"/>
    <property type="match status" value="1"/>
</dbReference>
<dbReference type="GO" id="GO:0005737">
    <property type="term" value="C:cytoplasm"/>
    <property type="evidence" value="ECO:0007669"/>
    <property type="project" value="TreeGrafter"/>
</dbReference>
<dbReference type="GO" id="GO:0070006">
    <property type="term" value="F:metalloaminopeptidase activity"/>
    <property type="evidence" value="ECO:0007669"/>
    <property type="project" value="TreeGrafter"/>
</dbReference>
<dbReference type="GO" id="GO:0043171">
    <property type="term" value="P:peptide catabolic process"/>
    <property type="evidence" value="ECO:0007669"/>
    <property type="project" value="TreeGrafter"/>
</dbReference>
<dbReference type="GO" id="GO:0006508">
    <property type="term" value="P:proteolysis"/>
    <property type="evidence" value="ECO:0007669"/>
    <property type="project" value="TreeGrafter"/>
</dbReference>
<dbReference type="GeneID" id="108666957"/>
<sequence>LVPYHVPLNITRYLREEVSLVPWLAAFNNFKYLNSMLRSSPLYGAFKKHPPEVEAKTLVTIRNWNIALLGVDTSFDRGGGAFCAAVRRGGELVWTAVWRLFSHTPNPARREALGQALGCTREAWLINRYLQSGLRGAELVDALRWTRQTDVGLEVAWQYVWNQRKVLIRTPEVFPSIIKTLAQDFHTEHHQFMLSELLKLTSVDIRHSLAGVIQAVENSVNWHQRSYAQIKRWLEEAGFPAGVGETFNYRAA</sequence>
<dbReference type="GO" id="GO:0008270">
    <property type="term" value="F:zinc ion binding"/>
    <property type="evidence" value="ECO:0007669"/>
    <property type="project" value="TreeGrafter"/>
</dbReference>
<reference evidence="4" key="1">
    <citation type="submission" date="2025-08" db="UniProtKB">
        <authorList>
            <consortium name="RefSeq"/>
        </authorList>
    </citation>
    <scope>IDENTIFICATION</scope>
    <source>
        <tissue evidence="4">Whole organism</tissue>
    </source>
</reference>
<gene>
    <name evidence="4" type="primary">LOC108666957</name>
</gene>
<dbReference type="RefSeq" id="XP_018009421.1">
    <property type="nucleotide sequence ID" value="XM_018153932.1"/>
</dbReference>
<dbReference type="KEGG" id="hazt:108666957"/>
<organism evidence="3 4">
    <name type="scientific">Hyalella azteca</name>
    <name type="common">Amphipod</name>
    <dbReference type="NCBI Taxonomy" id="294128"/>
    <lineage>
        <taxon>Eukaryota</taxon>
        <taxon>Metazoa</taxon>
        <taxon>Ecdysozoa</taxon>
        <taxon>Arthropoda</taxon>
        <taxon>Crustacea</taxon>
        <taxon>Multicrustacea</taxon>
        <taxon>Malacostraca</taxon>
        <taxon>Eumalacostraca</taxon>
        <taxon>Peracarida</taxon>
        <taxon>Amphipoda</taxon>
        <taxon>Senticaudata</taxon>
        <taxon>Talitrida</taxon>
        <taxon>Talitroidea</taxon>
        <taxon>Hyalellidae</taxon>
        <taxon>Hyalella</taxon>
    </lineage>
</organism>
<dbReference type="Gene3D" id="1.25.50.20">
    <property type="match status" value="1"/>
</dbReference>
<dbReference type="OrthoDB" id="510539at2759"/>
<evidence type="ECO:0000259" key="2">
    <source>
        <dbReference type="Pfam" id="PF11838"/>
    </source>
</evidence>
<protein>
    <submittedName>
        <fullName evidence="4">Aminopeptidase Ey-like</fullName>
    </submittedName>
</protein>
<dbReference type="GO" id="GO:0005615">
    <property type="term" value="C:extracellular space"/>
    <property type="evidence" value="ECO:0007669"/>
    <property type="project" value="TreeGrafter"/>
</dbReference>
<dbReference type="GO" id="GO:0042277">
    <property type="term" value="F:peptide binding"/>
    <property type="evidence" value="ECO:0007669"/>
    <property type="project" value="TreeGrafter"/>
</dbReference>
<evidence type="ECO:0000313" key="4">
    <source>
        <dbReference type="RefSeq" id="XP_018009421.1"/>
    </source>
</evidence>
<comment type="similarity">
    <text evidence="1">Belongs to the peptidase M1 family.</text>
</comment>
<keyword evidence="3" id="KW-1185">Reference proteome</keyword>
<dbReference type="InterPro" id="IPR024571">
    <property type="entry name" value="ERAP1-like_C_dom"/>
</dbReference>
<evidence type="ECO:0000256" key="1">
    <source>
        <dbReference type="ARBA" id="ARBA00010136"/>
    </source>
</evidence>
<name>A0A8B7N6F0_HYAAZ</name>
<accession>A0A8B7N6F0</accession>
<dbReference type="Proteomes" id="UP000694843">
    <property type="component" value="Unplaced"/>
</dbReference>
<proteinExistence type="inferred from homology"/>
<dbReference type="Pfam" id="PF11838">
    <property type="entry name" value="ERAP1_C"/>
    <property type="match status" value="1"/>
</dbReference>
<dbReference type="AlphaFoldDB" id="A0A8B7N6F0"/>
<feature type="non-terminal residue" evidence="4">
    <location>
        <position position="1"/>
    </location>
</feature>
<evidence type="ECO:0000313" key="3">
    <source>
        <dbReference type="Proteomes" id="UP000694843"/>
    </source>
</evidence>
<dbReference type="InterPro" id="IPR050344">
    <property type="entry name" value="Peptidase_M1_aminopeptidases"/>
</dbReference>
<dbReference type="PANTHER" id="PTHR11533">
    <property type="entry name" value="PROTEASE M1 ZINC METALLOPROTEASE"/>
    <property type="match status" value="1"/>
</dbReference>